<sequence length="279" mass="30216">MPISKPWQKLPLATTIGVLISVGMAVNPANAVTLVSGNSSIEFDEEEARTQRWEIDGINNLFQGLFFFNIGNDANRAETSFADLDLVQLTTTQSTALAVYSGFGFDISLNLELVGGQLGSGTSDFYETITITNRDARDRAVSLFAYTDFDLNNAFSNDTTQISGNTAQQTTPEGFTATVEVNPFPDGFEISEFDDLRDDLTDDSRTVLNNFGGPLLDADGTFAFAWNFLLGTDEPLSFSQHKQIQSPPTSPPVSVPEPTSILGLLIGGFLGASAMRQRK</sequence>
<dbReference type="NCBIfam" id="TIGR02595">
    <property type="entry name" value="PEP_CTERM"/>
    <property type="match status" value="1"/>
</dbReference>
<evidence type="ECO:0000313" key="2">
    <source>
        <dbReference type="Proteomes" id="UP000654482"/>
    </source>
</evidence>
<gene>
    <name evidence="1" type="ORF">IQ249_10085</name>
</gene>
<reference evidence="1" key="1">
    <citation type="submission" date="2020-10" db="EMBL/GenBank/DDBJ databases">
        <authorList>
            <person name="Castelo-Branco R."/>
            <person name="Eusebio N."/>
            <person name="Adriana R."/>
            <person name="Vieira A."/>
            <person name="Brugerolle De Fraissinette N."/>
            <person name="Rezende De Castro R."/>
            <person name="Schneider M.P."/>
            <person name="Vasconcelos V."/>
            <person name="Leao P.N."/>
        </authorList>
    </citation>
    <scope>NUCLEOTIDE SEQUENCE</scope>
    <source>
        <strain evidence="1">LEGE 07157</strain>
    </source>
</reference>
<dbReference type="AlphaFoldDB" id="A0A8J7DW42"/>
<comment type="caution">
    <text evidence="1">The sequence shown here is derived from an EMBL/GenBank/DDBJ whole genome shotgun (WGS) entry which is preliminary data.</text>
</comment>
<dbReference type="InterPro" id="IPR013424">
    <property type="entry name" value="Ice-binding_C"/>
</dbReference>
<name>A0A8J7DW42_9CYAN</name>
<dbReference type="EMBL" id="JADEWZ010000012">
    <property type="protein sequence ID" value="MBE9116244.1"/>
    <property type="molecule type" value="Genomic_DNA"/>
</dbReference>
<accession>A0A8J7DW42</accession>
<dbReference type="Proteomes" id="UP000654482">
    <property type="component" value="Unassembled WGS sequence"/>
</dbReference>
<proteinExistence type="predicted"/>
<organism evidence="1 2">
    <name type="scientific">Lusitaniella coriacea LEGE 07157</name>
    <dbReference type="NCBI Taxonomy" id="945747"/>
    <lineage>
        <taxon>Bacteria</taxon>
        <taxon>Bacillati</taxon>
        <taxon>Cyanobacteriota</taxon>
        <taxon>Cyanophyceae</taxon>
        <taxon>Spirulinales</taxon>
        <taxon>Lusitaniellaceae</taxon>
        <taxon>Lusitaniella</taxon>
    </lineage>
</organism>
<protein>
    <submittedName>
        <fullName evidence="1">PEP-CTERM sorting domain-containing protein</fullName>
    </submittedName>
</protein>
<keyword evidence="2" id="KW-1185">Reference proteome</keyword>
<dbReference type="RefSeq" id="WP_194029338.1">
    <property type="nucleotide sequence ID" value="NZ_JADEWZ010000012.1"/>
</dbReference>
<evidence type="ECO:0000313" key="1">
    <source>
        <dbReference type="EMBL" id="MBE9116244.1"/>
    </source>
</evidence>